<dbReference type="EMBL" id="LCBB01000012">
    <property type="protein sequence ID" value="KKS02729.1"/>
    <property type="molecule type" value="Genomic_DNA"/>
</dbReference>
<name>A0A0G0VP89_UNCKA</name>
<evidence type="ECO:0000256" key="1">
    <source>
        <dbReference type="SAM" id="MobiDB-lite"/>
    </source>
</evidence>
<dbReference type="Proteomes" id="UP000033947">
    <property type="component" value="Unassembled WGS sequence"/>
</dbReference>
<accession>A0A0G0VP89</accession>
<reference evidence="2 3" key="1">
    <citation type="journal article" date="2015" name="Nature">
        <title>rRNA introns, odd ribosomes, and small enigmatic genomes across a large radiation of phyla.</title>
        <authorList>
            <person name="Brown C.T."/>
            <person name="Hug L.A."/>
            <person name="Thomas B.C."/>
            <person name="Sharon I."/>
            <person name="Castelle C.J."/>
            <person name="Singh A."/>
            <person name="Wilkins M.J."/>
            <person name="Williams K.H."/>
            <person name="Banfield J.F."/>
        </authorList>
    </citation>
    <scope>NUCLEOTIDE SEQUENCE [LARGE SCALE GENOMIC DNA]</scope>
</reference>
<gene>
    <name evidence="2" type="ORF">UU55_C0012G0052</name>
</gene>
<feature type="region of interest" description="Disordered" evidence="1">
    <location>
        <begin position="1"/>
        <end position="41"/>
    </location>
</feature>
<feature type="region of interest" description="Disordered" evidence="1">
    <location>
        <begin position="152"/>
        <end position="178"/>
    </location>
</feature>
<feature type="compositionally biased region" description="Low complexity" evidence="1">
    <location>
        <begin position="31"/>
        <end position="40"/>
    </location>
</feature>
<feature type="compositionally biased region" description="Basic and acidic residues" evidence="1">
    <location>
        <begin position="11"/>
        <end position="25"/>
    </location>
</feature>
<feature type="compositionally biased region" description="Basic and acidic residues" evidence="1">
    <location>
        <begin position="152"/>
        <end position="164"/>
    </location>
</feature>
<comment type="caution">
    <text evidence="2">The sequence shown here is derived from an EMBL/GenBank/DDBJ whole genome shotgun (WGS) entry which is preliminary data.</text>
</comment>
<sequence>MSEIYTQMEAFPDKSEDNNASKEEVTSIADATPEAPATEPLPRINIIRAKYVLQAEEELNKERGREPFSHMDVAVKAAQKWVADNDTLSHPPDKIKTEDEMLETYEKYLAAKEKYPAEVLDLILHGKAKPEAELAPKKVRVKRSPREGWMARLEREQDEREDRRRKLMGVTDLTPEIE</sequence>
<evidence type="ECO:0000313" key="2">
    <source>
        <dbReference type="EMBL" id="KKS02729.1"/>
    </source>
</evidence>
<protein>
    <submittedName>
        <fullName evidence="2">Uncharacterized protein</fullName>
    </submittedName>
</protein>
<evidence type="ECO:0000313" key="3">
    <source>
        <dbReference type="Proteomes" id="UP000033947"/>
    </source>
</evidence>
<dbReference type="AlphaFoldDB" id="A0A0G0VP89"/>
<organism evidence="2 3">
    <name type="scientific">candidate division WWE3 bacterium GW2011_GWC2_41_23</name>
    <dbReference type="NCBI Taxonomy" id="1619123"/>
    <lineage>
        <taxon>Bacteria</taxon>
        <taxon>Katanobacteria</taxon>
    </lineage>
</organism>
<proteinExistence type="predicted"/>